<keyword evidence="4" id="KW-1185">Reference proteome</keyword>
<keyword evidence="2" id="KW-1133">Transmembrane helix</keyword>
<gene>
    <name evidence="3" type="ORF">EB796_008517</name>
</gene>
<accession>A0A7J7K4V4</accession>
<evidence type="ECO:0000313" key="3">
    <source>
        <dbReference type="EMBL" id="KAF6033175.1"/>
    </source>
</evidence>
<reference evidence="3" key="1">
    <citation type="submission" date="2020-06" db="EMBL/GenBank/DDBJ databases">
        <title>Draft genome of Bugula neritina, a colonial animal packing powerful symbionts and potential medicines.</title>
        <authorList>
            <person name="Rayko M."/>
        </authorList>
    </citation>
    <scope>NUCLEOTIDE SEQUENCE [LARGE SCALE GENOMIC DNA]</scope>
    <source>
        <strain evidence="3">Kwan_BN1</strain>
    </source>
</reference>
<evidence type="ECO:0000256" key="1">
    <source>
        <dbReference type="SAM" id="MobiDB-lite"/>
    </source>
</evidence>
<name>A0A7J7K4V4_BUGNE</name>
<feature type="transmembrane region" description="Helical" evidence="2">
    <location>
        <begin position="6"/>
        <end position="27"/>
    </location>
</feature>
<dbReference type="Proteomes" id="UP000593567">
    <property type="component" value="Unassembled WGS sequence"/>
</dbReference>
<keyword evidence="2" id="KW-0472">Membrane</keyword>
<evidence type="ECO:0000313" key="4">
    <source>
        <dbReference type="Proteomes" id="UP000593567"/>
    </source>
</evidence>
<evidence type="ECO:0000256" key="2">
    <source>
        <dbReference type="SAM" id="Phobius"/>
    </source>
</evidence>
<sequence length="139" mass="15507">MQPVSLALIAVGIVLALLGVVVLLLIIRKKYSLNWYQKTSLEDSKLVNSGGLRVVRQHVTSRKLSSLSTSSDEELGEDNSALLNDDSDDDLYKQRHGLFEKLSKHVGFIQPPSELFSYCTLWCPSTVTALSLFHWISSK</sequence>
<dbReference type="EMBL" id="VXIV02001444">
    <property type="protein sequence ID" value="KAF6033175.1"/>
    <property type="molecule type" value="Genomic_DNA"/>
</dbReference>
<feature type="region of interest" description="Disordered" evidence="1">
    <location>
        <begin position="68"/>
        <end position="88"/>
    </location>
</feature>
<organism evidence="3 4">
    <name type="scientific">Bugula neritina</name>
    <name type="common">Brown bryozoan</name>
    <name type="synonym">Sertularia neritina</name>
    <dbReference type="NCBI Taxonomy" id="10212"/>
    <lineage>
        <taxon>Eukaryota</taxon>
        <taxon>Metazoa</taxon>
        <taxon>Spiralia</taxon>
        <taxon>Lophotrochozoa</taxon>
        <taxon>Bryozoa</taxon>
        <taxon>Gymnolaemata</taxon>
        <taxon>Cheilostomatida</taxon>
        <taxon>Flustrina</taxon>
        <taxon>Buguloidea</taxon>
        <taxon>Bugulidae</taxon>
        <taxon>Bugula</taxon>
    </lineage>
</organism>
<keyword evidence="2" id="KW-0812">Transmembrane</keyword>
<comment type="caution">
    <text evidence="3">The sequence shown here is derived from an EMBL/GenBank/DDBJ whole genome shotgun (WGS) entry which is preliminary data.</text>
</comment>
<protein>
    <submittedName>
        <fullName evidence="3">Uncharacterized protein</fullName>
    </submittedName>
</protein>
<dbReference type="AlphaFoldDB" id="A0A7J7K4V4"/>
<proteinExistence type="predicted"/>